<proteinExistence type="predicted"/>
<organism evidence="2 3">
    <name type="scientific">Photinus pyralis</name>
    <name type="common">Common eastern firefly</name>
    <name type="synonym">Lampyris pyralis</name>
    <dbReference type="NCBI Taxonomy" id="7054"/>
    <lineage>
        <taxon>Eukaryota</taxon>
        <taxon>Metazoa</taxon>
        <taxon>Ecdysozoa</taxon>
        <taxon>Arthropoda</taxon>
        <taxon>Hexapoda</taxon>
        <taxon>Insecta</taxon>
        <taxon>Pterygota</taxon>
        <taxon>Neoptera</taxon>
        <taxon>Endopterygota</taxon>
        <taxon>Coleoptera</taxon>
        <taxon>Polyphaga</taxon>
        <taxon>Elateriformia</taxon>
        <taxon>Elateroidea</taxon>
        <taxon>Lampyridae</taxon>
        <taxon>Lampyrinae</taxon>
        <taxon>Photinus</taxon>
    </lineage>
</organism>
<dbReference type="Proteomes" id="UP000327044">
    <property type="component" value="Unassembled WGS sequence"/>
</dbReference>
<evidence type="ECO:0000313" key="3">
    <source>
        <dbReference type="Proteomes" id="UP000327044"/>
    </source>
</evidence>
<dbReference type="EMBL" id="VVIM01000005">
    <property type="protein sequence ID" value="KAB0799604.1"/>
    <property type="molecule type" value="Genomic_DNA"/>
</dbReference>
<name>A0A5N4AQI8_PHOPY</name>
<sequence>MDKLKKARTPVRTQLTRLINTIGELLNQESIDELTLQIKLESLHENAPKIDDYDSNILELMAEDDSIGEDSQETEFLAQEKYRESYRMAKIKTENYFEGKRVATNDKASNVVVSEGLSPTVNVRTPHNTKYPKITIKRFEGDLKEWEQKMEISTIIKESITALLEDRDFMDKLAAKVAMSIEKKLEDFKIQTEGRLNNLKKENVKLATELDELKQYSRRNNIRVFGIPETSGENVEDKFLSVTKDRMSIVLMPNEIERCHRIGKKINNKPRPVIIKFMSYKTKALLYLNKKLLKGTGITLREDLTSDRAKLYKLAVDKYGFNNVWTYDGVIKLKLKNTIQSIRSADDIGLD</sequence>
<evidence type="ECO:0008006" key="4">
    <source>
        <dbReference type="Google" id="ProtNLM"/>
    </source>
</evidence>
<protein>
    <recommendedName>
        <fullName evidence="4">L1 transposable element RRM domain-containing protein</fullName>
    </recommendedName>
</protein>
<gene>
    <name evidence="2" type="ORF">PPYR_07484</name>
</gene>
<evidence type="ECO:0000256" key="1">
    <source>
        <dbReference type="SAM" id="Coils"/>
    </source>
</evidence>
<reference evidence="2 3" key="1">
    <citation type="journal article" date="2018" name="Elife">
        <title>Firefly genomes illuminate parallel origins of bioluminescence in beetles.</title>
        <authorList>
            <person name="Fallon T.R."/>
            <person name="Lower S.E."/>
            <person name="Chang C.H."/>
            <person name="Bessho-Uehara M."/>
            <person name="Martin G.J."/>
            <person name="Bewick A.J."/>
            <person name="Behringer M."/>
            <person name="Debat H.J."/>
            <person name="Wong I."/>
            <person name="Day J.C."/>
            <person name="Suvorov A."/>
            <person name="Silva C.J."/>
            <person name="Stanger-Hall K.F."/>
            <person name="Hall D.W."/>
            <person name="Schmitz R.J."/>
            <person name="Nelson D.R."/>
            <person name="Lewis S.M."/>
            <person name="Shigenobu S."/>
            <person name="Bybee S.M."/>
            <person name="Larracuente A.M."/>
            <person name="Oba Y."/>
            <person name="Weng J.K."/>
        </authorList>
    </citation>
    <scope>NUCLEOTIDE SEQUENCE [LARGE SCALE GENOMIC DNA]</scope>
    <source>
        <strain evidence="2">1611_PpyrPB1</strain>
        <tissue evidence="2">Whole body</tissue>
    </source>
</reference>
<keyword evidence="3" id="KW-1185">Reference proteome</keyword>
<feature type="coiled-coil region" evidence="1">
    <location>
        <begin position="189"/>
        <end position="219"/>
    </location>
</feature>
<dbReference type="PANTHER" id="PTHR11505">
    <property type="entry name" value="L1 TRANSPOSABLE ELEMENT-RELATED"/>
    <property type="match status" value="1"/>
</dbReference>
<comment type="caution">
    <text evidence="2">The sequence shown here is derived from an EMBL/GenBank/DDBJ whole genome shotgun (WGS) entry which is preliminary data.</text>
</comment>
<dbReference type="InterPro" id="IPR004244">
    <property type="entry name" value="Transposase_22"/>
</dbReference>
<dbReference type="Gene3D" id="3.30.70.1820">
    <property type="entry name" value="L1 transposable element, RRM domain"/>
    <property type="match status" value="1"/>
</dbReference>
<evidence type="ECO:0000313" key="2">
    <source>
        <dbReference type="EMBL" id="KAB0799604.1"/>
    </source>
</evidence>
<dbReference type="AlphaFoldDB" id="A0A5N4AQI8"/>
<dbReference type="InParanoid" id="A0A5N4AQI8"/>
<keyword evidence="1" id="KW-0175">Coiled coil</keyword>
<accession>A0A5N4AQI8</accession>